<accession>A0ABX3Z2A1</accession>
<comment type="caution">
    <text evidence="4">The sequence shown here is derived from an EMBL/GenBank/DDBJ whole genome shotgun (WGS) entry which is preliminary data.</text>
</comment>
<evidence type="ECO:0000313" key="5">
    <source>
        <dbReference type="Proteomes" id="UP000195208"/>
    </source>
</evidence>
<dbReference type="Pfam" id="PF00145">
    <property type="entry name" value="DNA_methylase"/>
    <property type="match status" value="1"/>
</dbReference>
<evidence type="ECO:0000256" key="2">
    <source>
        <dbReference type="ARBA" id="ARBA00022679"/>
    </source>
</evidence>
<sequence>MKKVKMLSLFSGIGAPETAIKNLGYDLEVLNYCEIDKYASTSYQAIHNEDKSKIYSFLSSNTYYKL</sequence>
<dbReference type="GO" id="GO:0008168">
    <property type="term" value="F:methyltransferase activity"/>
    <property type="evidence" value="ECO:0007669"/>
    <property type="project" value="UniProtKB-KW"/>
</dbReference>
<dbReference type="GeneID" id="41072875"/>
<dbReference type="RefSeq" id="WP_039645052.1">
    <property type="nucleotide sequence ID" value="NZ_JAPTFZ010000006.1"/>
</dbReference>
<dbReference type="InterPro" id="IPR001525">
    <property type="entry name" value="C5_MeTfrase"/>
</dbReference>
<dbReference type="Proteomes" id="UP000195208">
    <property type="component" value="Unassembled WGS sequence"/>
</dbReference>
<keyword evidence="5" id="KW-1185">Reference proteome</keyword>
<dbReference type="InterPro" id="IPR029063">
    <property type="entry name" value="SAM-dependent_MTases_sf"/>
</dbReference>
<dbReference type="EMBL" id="NEFX01000018">
    <property type="protein sequence ID" value="OTW30553.1"/>
    <property type="molecule type" value="Genomic_DNA"/>
</dbReference>
<gene>
    <name evidence="4" type="ORF">B9M88_09815</name>
</gene>
<protein>
    <submittedName>
        <fullName evidence="4">DNA cytosine methyltransferase</fullName>
    </submittedName>
</protein>
<evidence type="ECO:0000256" key="3">
    <source>
        <dbReference type="ARBA" id="ARBA00022747"/>
    </source>
</evidence>
<dbReference type="SUPFAM" id="SSF53335">
    <property type="entry name" value="S-adenosyl-L-methionine-dependent methyltransferases"/>
    <property type="match status" value="1"/>
</dbReference>
<evidence type="ECO:0000313" key="4">
    <source>
        <dbReference type="EMBL" id="OTW30553.1"/>
    </source>
</evidence>
<proteinExistence type="predicted"/>
<organism evidence="4 5">
    <name type="scientific">Staphylococcus agnetis</name>
    <dbReference type="NCBI Taxonomy" id="985762"/>
    <lineage>
        <taxon>Bacteria</taxon>
        <taxon>Bacillati</taxon>
        <taxon>Bacillota</taxon>
        <taxon>Bacilli</taxon>
        <taxon>Bacillales</taxon>
        <taxon>Staphylococcaceae</taxon>
        <taxon>Staphylococcus</taxon>
    </lineage>
</organism>
<reference evidence="4 5" key="1">
    <citation type="submission" date="2017-04" db="EMBL/GenBank/DDBJ databases">
        <title>Staphylococcus agnetis, a potential pathogen in the broiler production.</title>
        <authorList>
            <person name="Poulsen L."/>
        </authorList>
    </citation>
    <scope>NUCLEOTIDE SEQUENCE [LARGE SCALE GENOMIC DNA]</scope>
    <source>
        <strain evidence="4 5">723_310714_2_2_spleen</strain>
    </source>
</reference>
<evidence type="ECO:0000256" key="1">
    <source>
        <dbReference type="ARBA" id="ARBA00022603"/>
    </source>
</evidence>
<keyword evidence="2" id="KW-0808">Transferase</keyword>
<keyword evidence="3" id="KW-0680">Restriction system</keyword>
<dbReference type="Gene3D" id="3.40.50.150">
    <property type="entry name" value="Vaccinia Virus protein VP39"/>
    <property type="match status" value="1"/>
</dbReference>
<keyword evidence="1 4" id="KW-0489">Methyltransferase</keyword>
<name>A0ABX3Z2A1_9STAP</name>
<dbReference type="GO" id="GO:0032259">
    <property type="term" value="P:methylation"/>
    <property type="evidence" value="ECO:0007669"/>
    <property type="project" value="UniProtKB-KW"/>
</dbReference>